<evidence type="ECO:0000313" key="2">
    <source>
        <dbReference type="Proteomes" id="UP001153069"/>
    </source>
</evidence>
<dbReference type="EMBL" id="CAICTM010002405">
    <property type="protein sequence ID" value="CAB9529129.1"/>
    <property type="molecule type" value="Genomic_DNA"/>
</dbReference>
<organism evidence="1 2">
    <name type="scientific">Seminavis robusta</name>
    <dbReference type="NCBI Taxonomy" id="568900"/>
    <lineage>
        <taxon>Eukaryota</taxon>
        <taxon>Sar</taxon>
        <taxon>Stramenopiles</taxon>
        <taxon>Ochrophyta</taxon>
        <taxon>Bacillariophyta</taxon>
        <taxon>Bacillariophyceae</taxon>
        <taxon>Bacillariophycidae</taxon>
        <taxon>Naviculales</taxon>
        <taxon>Naviculaceae</taxon>
        <taxon>Seminavis</taxon>
    </lineage>
</organism>
<keyword evidence="2" id="KW-1185">Reference proteome</keyword>
<dbReference type="AlphaFoldDB" id="A0A9N8F0H0"/>
<proteinExistence type="predicted"/>
<dbReference type="Proteomes" id="UP001153069">
    <property type="component" value="Unassembled WGS sequence"/>
</dbReference>
<evidence type="ECO:0000313" key="1">
    <source>
        <dbReference type="EMBL" id="CAB9529129.1"/>
    </source>
</evidence>
<accession>A0A9N8F0H0</accession>
<comment type="caution">
    <text evidence="1">The sequence shown here is derived from an EMBL/GenBank/DDBJ whole genome shotgun (WGS) entry which is preliminary data.</text>
</comment>
<reference evidence="1" key="1">
    <citation type="submission" date="2020-06" db="EMBL/GenBank/DDBJ databases">
        <authorList>
            <consortium name="Plant Systems Biology data submission"/>
        </authorList>
    </citation>
    <scope>NUCLEOTIDE SEQUENCE</scope>
    <source>
        <strain evidence="1">D6</strain>
    </source>
</reference>
<gene>
    <name evidence="1" type="ORF">SEMRO_2407_G326561.1</name>
</gene>
<protein>
    <submittedName>
        <fullName evidence="1">Uncharacterized protein</fullName>
    </submittedName>
</protein>
<name>A0A9N8F0H0_9STRA</name>
<sequence length="195" mass="21436">MSDSYSPMNNDGRQQYVPVFGGPSSNRYSHGRFPLGPVLPSAGNPAVSHSLYYAHPGAKIFSTFMEANNQMESFYAGFFGPYKLILSGGSCWLGGSKPDKSLRTQARRYKCCVEGCLWRAQIRTMAPNDPSYGSVFCLYITNGSVHNHAVSRAPPHHTDQYGLPSIAKHFAHSYIAPMSGNPRELPLWCEAAVLV</sequence>